<dbReference type="Proteomes" id="UP000499080">
    <property type="component" value="Unassembled WGS sequence"/>
</dbReference>
<sequence length="162" mass="18634">MRTSQNIDKSKNIQDVLENPRITICELSEEYSITYGTIQLILTEDKRVAPGCRLRHLTEIQNYEVRPKIALVLIQNGSLVILTSRFEVTRGLIWDGHRNVEPRLDDDTWDGVPSPCFRAMPTGGRLAPTYDLACKRPNPRRIFSGIGFRTWNFPAPKLRPYH</sequence>
<reference evidence="1 2" key="1">
    <citation type="journal article" date="2019" name="Sci. Rep.">
        <title>Orb-weaving spider Araneus ventricosus genome elucidates the spidroin gene catalogue.</title>
        <authorList>
            <person name="Kono N."/>
            <person name="Nakamura H."/>
            <person name="Ohtoshi R."/>
            <person name="Moran D.A.P."/>
            <person name="Shinohara A."/>
            <person name="Yoshida Y."/>
            <person name="Fujiwara M."/>
            <person name="Mori M."/>
            <person name="Tomita M."/>
            <person name="Arakawa K."/>
        </authorList>
    </citation>
    <scope>NUCLEOTIDE SEQUENCE [LARGE SCALE GENOMIC DNA]</scope>
</reference>
<dbReference type="AlphaFoldDB" id="A0A4Y2LSF6"/>
<keyword evidence="2" id="KW-1185">Reference proteome</keyword>
<accession>A0A4Y2LSF6</accession>
<organism evidence="1 2">
    <name type="scientific">Araneus ventricosus</name>
    <name type="common">Orbweaver spider</name>
    <name type="synonym">Epeira ventricosa</name>
    <dbReference type="NCBI Taxonomy" id="182803"/>
    <lineage>
        <taxon>Eukaryota</taxon>
        <taxon>Metazoa</taxon>
        <taxon>Ecdysozoa</taxon>
        <taxon>Arthropoda</taxon>
        <taxon>Chelicerata</taxon>
        <taxon>Arachnida</taxon>
        <taxon>Araneae</taxon>
        <taxon>Araneomorphae</taxon>
        <taxon>Entelegynae</taxon>
        <taxon>Araneoidea</taxon>
        <taxon>Araneidae</taxon>
        <taxon>Araneus</taxon>
    </lineage>
</organism>
<name>A0A4Y2LSF6_ARAVE</name>
<protein>
    <submittedName>
        <fullName evidence="1">Uncharacterized protein</fullName>
    </submittedName>
</protein>
<evidence type="ECO:0000313" key="1">
    <source>
        <dbReference type="EMBL" id="GBN16466.1"/>
    </source>
</evidence>
<dbReference type="EMBL" id="BGPR01006152">
    <property type="protein sequence ID" value="GBN16466.1"/>
    <property type="molecule type" value="Genomic_DNA"/>
</dbReference>
<proteinExistence type="predicted"/>
<gene>
    <name evidence="1" type="ORF">AVEN_196922_1</name>
</gene>
<comment type="caution">
    <text evidence="1">The sequence shown here is derived from an EMBL/GenBank/DDBJ whole genome shotgun (WGS) entry which is preliminary data.</text>
</comment>
<evidence type="ECO:0000313" key="2">
    <source>
        <dbReference type="Proteomes" id="UP000499080"/>
    </source>
</evidence>